<organism evidence="2 3">
    <name type="scientific">Cercospora berteroae</name>
    <dbReference type="NCBI Taxonomy" id="357750"/>
    <lineage>
        <taxon>Eukaryota</taxon>
        <taxon>Fungi</taxon>
        <taxon>Dikarya</taxon>
        <taxon>Ascomycota</taxon>
        <taxon>Pezizomycotina</taxon>
        <taxon>Dothideomycetes</taxon>
        <taxon>Dothideomycetidae</taxon>
        <taxon>Mycosphaerellales</taxon>
        <taxon>Mycosphaerellaceae</taxon>
        <taxon>Cercospora</taxon>
    </lineage>
</organism>
<feature type="chain" id="PRO_5015515699" description="Apple domain-containing protein" evidence="1">
    <location>
        <begin position="17"/>
        <end position="312"/>
    </location>
</feature>
<evidence type="ECO:0000313" key="3">
    <source>
        <dbReference type="Proteomes" id="UP000237631"/>
    </source>
</evidence>
<evidence type="ECO:0008006" key="4">
    <source>
        <dbReference type="Google" id="ProtNLM"/>
    </source>
</evidence>
<gene>
    <name evidence="2" type="ORF">CBER1_05598</name>
</gene>
<dbReference type="EMBL" id="PNEN01000455">
    <property type="protein sequence ID" value="PPJ58513.1"/>
    <property type="molecule type" value="Genomic_DNA"/>
</dbReference>
<sequence>MLLFALFALLAACAYALPQEATCATITRQIIVPTRTATYLSTDVLTVYPTTVKDLPIFTLITTLSDTTTIQTLTSTTTTCTATGVVSAPISTRTVYGTSNFVTKRALGLNPRQEAVCTKTITSYTTYGQTYTHVPAGKTSTFTAHTAFSQGTVTSIKTGGKAYAIATAFAEQPTTCGTETITQKGQTATVTLDPKCSPTAMISAYAGYGIQRLDNTPSAGATWKTNTTDASQCCQLCATSWQCAVSAWDIRTGECRLEFPVQWNTGELNCGTGVFAWYDVGPSSPMEPGTGWFLAELCGKATYGNTKPDDGT</sequence>
<keyword evidence="3" id="KW-1185">Reference proteome</keyword>
<feature type="signal peptide" evidence="1">
    <location>
        <begin position="1"/>
        <end position="16"/>
    </location>
</feature>
<dbReference type="OrthoDB" id="3644474at2759"/>
<comment type="caution">
    <text evidence="2">The sequence shown here is derived from an EMBL/GenBank/DDBJ whole genome shotgun (WGS) entry which is preliminary data.</text>
</comment>
<evidence type="ECO:0000256" key="1">
    <source>
        <dbReference type="SAM" id="SignalP"/>
    </source>
</evidence>
<dbReference type="Proteomes" id="UP000237631">
    <property type="component" value="Unassembled WGS sequence"/>
</dbReference>
<reference evidence="3" key="1">
    <citation type="journal article" date="2017" name="bioRxiv">
        <title>Conservation of a gene cluster reveals novel cercosporin biosynthetic mechanisms and extends production to the genus Colletotrichum.</title>
        <authorList>
            <person name="de Jonge R."/>
            <person name="Ebert M.K."/>
            <person name="Huitt-Roehl C.R."/>
            <person name="Pal P."/>
            <person name="Suttle J.C."/>
            <person name="Spanner R.E."/>
            <person name="Neubauer J.D."/>
            <person name="Jurick W.M.II."/>
            <person name="Stott K.A."/>
            <person name="Secor G.A."/>
            <person name="Thomma B.P.H.J."/>
            <person name="Van de Peer Y."/>
            <person name="Townsend C.A."/>
            <person name="Bolton M.D."/>
        </authorList>
    </citation>
    <scope>NUCLEOTIDE SEQUENCE [LARGE SCALE GENOMIC DNA]</scope>
    <source>
        <strain evidence="3">CBS538.71</strain>
    </source>
</reference>
<dbReference type="AlphaFoldDB" id="A0A2S6CFQ2"/>
<proteinExistence type="predicted"/>
<evidence type="ECO:0000313" key="2">
    <source>
        <dbReference type="EMBL" id="PPJ58513.1"/>
    </source>
</evidence>
<keyword evidence="1" id="KW-0732">Signal</keyword>
<accession>A0A2S6CFQ2</accession>
<protein>
    <recommendedName>
        <fullName evidence="4">Apple domain-containing protein</fullName>
    </recommendedName>
</protein>
<name>A0A2S6CFQ2_9PEZI</name>